<dbReference type="RefSeq" id="WP_212687627.1">
    <property type="nucleotide sequence ID" value="NZ_JAGSPN010000005.1"/>
</dbReference>
<dbReference type="Proteomes" id="UP000680067">
    <property type="component" value="Unassembled WGS sequence"/>
</dbReference>
<dbReference type="PANTHER" id="PTHR30026:SF20">
    <property type="entry name" value="OUTER MEMBRANE PROTEIN TOLC"/>
    <property type="match status" value="1"/>
</dbReference>
<dbReference type="InterPro" id="IPR051906">
    <property type="entry name" value="TolC-like"/>
</dbReference>
<comment type="subcellular location">
    <subcellularLocation>
        <location evidence="1">Cell outer membrane</location>
    </subcellularLocation>
</comment>
<keyword evidence="5" id="KW-0998">Cell outer membrane</keyword>
<evidence type="ECO:0000256" key="2">
    <source>
        <dbReference type="ARBA" id="ARBA00022452"/>
    </source>
</evidence>
<dbReference type="GO" id="GO:0015562">
    <property type="term" value="F:efflux transmembrane transporter activity"/>
    <property type="evidence" value="ECO:0007669"/>
    <property type="project" value="InterPro"/>
</dbReference>
<dbReference type="GO" id="GO:1990281">
    <property type="term" value="C:efflux pump complex"/>
    <property type="evidence" value="ECO:0007669"/>
    <property type="project" value="TreeGrafter"/>
</dbReference>
<dbReference type="GO" id="GO:0015288">
    <property type="term" value="F:porin activity"/>
    <property type="evidence" value="ECO:0007669"/>
    <property type="project" value="TreeGrafter"/>
</dbReference>
<evidence type="ECO:0000256" key="5">
    <source>
        <dbReference type="ARBA" id="ARBA00023237"/>
    </source>
</evidence>
<dbReference type="PANTHER" id="PTHR30026">
    <property type="entry name" value="OUTER MEMBRANE PROTEIN TOLC"/>
    <property type="match status" value="1"/>
</dbReference>
<evidence type="ECO:0000256" key="4">
    <source>
        <dbReference type="ARBA" id="ARBA00023136"/>
    </source>
</evidence>
<keyword evidence="4" id="KW-0472">Membrane</keyword>
<comment type="caution">
    <text evidence="8">The sequence shown here is derived from an EMBL/GenBank/DDBJ whole genome shotgun (WGS) entry which is preliminary data.</text>
</comment>
<evidence type="ECO:0000256" key="6">
    <source>
        <dbReference type="SAM" id="Coils"/>
    </source>
</evidence>
<name>A0A941DLR7_9BURK</name>
<organism evidence="8 9">
    <name type="scientific">Undibacterium luofuense</name>
    <dbReference type="NCBI Taxonomy" id="2828733"/>
    <lineage>
        <taxon>Bacteria</taxon>
        <taxon>Pseudomonadati</taxon>
        <taxon>Pseudomonadota</taxon>
        <taxon>Betaproteobacteria</taxon>
        <taxon>Burkholderiales</taxon>
        <taxon>Oxalobacteraceae</taxon>
        <taxon>Undibacterium</taxon>
    </lineage>
</organism>
<feature type="signal peptide" evidence="7">
    <location>
        <begin position="1"/>
        <end position="24"/>
    </location>
</feature>
<dbReference type="EMBL" id="JAGSPN010000005">
    <property type="protein sequence ID" value="MBR7782295.1"/>
    <property type="molecule type" value="Genomic_DNA"/>
</dbReference>
<keyword evidence="7" id="KW-0732">Signal</keyword>
<gene>
    <name evidence="8" type="ORF">KDM89_09085</name>
</gene>
<protein>
    <submittedName>
        <fullName evidence="8">TolC family protein</fullName>
    </submittedName>
</protein>
<evidence type="ECO:0000313" key="8">
    <source>
        <dbReference type="EMBL" id="MBR7782295.1"/>
    </source>
</evidence>
<dbReference type="SUPFAM" id="SSF56954">
    <property type="entry name" value="Outer membrane efflux proteins (OEP)"/>
    <property type="match status" value="1"/>
</dbReference>
<accession>A0A941DLR7</accession>
<evidence type="ECO:0000256" key="3">
    <source>
        <dbReference type="ARBA" id="ARBA00022692"/>
    </source>
</evidence>
<keyword evidence="2" id="KW-1134">Transmembrane beta strand</keyword>
<dbReference type="AlphaFoldDB" id="A0A941DLR7"/>
<evidence type="ECO:0000313" key="9">
    <source>
        <dbReference type="Proteomes" id="UP000680067"/>
    </source>
</evidence>
<keyword evidence="6" id="KW-0175">Coiled coil</keyword>
<feature type="coiled-coil region" evidence="6">
    <location>
        <begin position="177"/>
        <end position="264"/>
    </location>
</feature>
<dbReference type="Gene3D" id="1.20.1600.10">
    <property type="entry name" value="Outer membrane efflux proteins (OEP)"/>
    <property type="match status" value="1"/>
</dbReference>
<reference evidence="8" key="1">
    <citation type="submission" date="2021-04" db="EMBL/GenBank/DDBJ databases">
        <title>novel species isolated from subtropical streams in China.</title>
        <authorList>
            <person name="Lu H."/>
        </authorList>
    </citation>
    <scope>NUCLEOTIDE SEQUENCE</scope>
    <source>
        <strain evidence="8">LFS511W</strain>
    </source>
</reference>
<evidence type="ECO:0000256" key="1">
    <source>
        <dbReference type="ARBA" id="ARBA00004442"/>
    </source>
</evidence>
<evidence type="ECO:0000256" key="7">
    <source>
        <dbReference type="SAM" id="SignalP"/>
    </source>
</evidence>
<proteinExistence type="predicted"/>
<keyword evidence="9" id="KW-1185">Reference proteome</keyword>
<feature type="chain" id="PRO_5037965614" evidence="7">
    <location>
        <begin position="25"/>
        <end position="420"/>
    </location>
</feature>
<keyword evidence="3" id="KW-0812">Transmembrane</keyword>
<dbReference type="GO" id="GO:0009279">
    <property type="term" value="C:cell outer membrane"/>
    <property type="evidence" value="ECO:0007669"/>
    <property type="project" value="UniProtKB-SubCell"/>
</dbReference>
<sequence>MRLTRFSQALLVSVLAISSAGSVAETISGNTAESLLPDSNLIRQTLTQLPAMRTSRFQQDIADAQDQKLQSGGHEWQLRLSQTERKETGNIRTRDQEISLERPVRWFGKTEHDMRLGEKGREVAKIAYADSWHESARTLLNDWFDSLRTQAAVTQYEQQLQLSRQLRDIAAKRVKAGEAARLDLQLAETEVSKLEAQLQTAEMQHARQLELLQYHYPALKLPVVRELPIPSAASAEHRIEAIMEDNHELELATLEADYAKLQLSRTAKDEMPDPVIGVRAARERNGQDTLVGFSIAIPLGGQSRRADTGQAAGKAGMAQARLDVVRQKVWREALKVTQQRNQMYTIWKALDQAKRQSEQQSQLMMKAYQLGEISLSDSLQIRKTALETAFSAQQAQLDALFAEARFELDAHRLWPFDAHH</sequence>